<name>A0A6H5I5D8_9HYME</name>
<accession>A0A6H5I5D8</accession>
<organism evidence="1 2">
    <name type="scientific">Trichogramma brassicae</name>
    <dbReference type="NCBI Taxonomy" id="86971"/>
    <lineage>
        <taxon>Eukaryota</taxon>
        <taxon>Metazoa</taxon>
        <taxon>Ecdysozoa</taxon>
        <taxon>Arthropoda</taxon>
        <taxon>Hexapoda</taxon>
        <taxon>Insecta</taxon>
        <taxon>Pterygota</taxon>
        <taxon>Neoptera</taxon>
        <taxon>Endopterygota</taxon>
        <taxon>Hymenoptera</taxon>
        <taxon>Apocrita</taxon>
        <taxon>Proctotrupomorpha</taxon>
        <taxon>Chalcidoidea</taxon>
        <taxon>Trichogrammatidae</taxon>
        <taxon>Trichogramma</taxon>
    </lineage>
</organism>
<dbReference type="AlphaFoldDB" id="A0A6H5I5D8"/>
<gene>
    <name evidence="1" type="ORF">TBRA_LOCUS5055</name>
</gene>
<reference evidence="1 2" key="1">
    <citation type="submission" date="2020-02" db="EMBL/GenBank/DDBJ databases">
        <authorList>
            <person name="Ferguson B K."/>
        </authorList>
    </citation>
    <scope>NUCLEOTIDE SEQUENCE [LARGE SCALE GENOMIC DNA]</scope>
</reference>
<dbReference type="EMBL" id="CADCXV010000699">
    <property type="protein sequence ID" value="CAB0033135.1"/>
    <property type="molecule type" value="Genomic_DNA"/>
</dbReference>
<evidence type="ECO:0000313" key="2">
    <source>
        <dbReference type="Proteomes" id="UP000479190"/>
    </source>
</evidence>
<evidence type="ECO:0000313" key="1">
    <source>
        <dbReference type="EMBL" id="CAB0033135.1"/>
    </source>
</evidence>
<sequence length="334" mass="37068">MRGPRVYAGYEKDYIERTTVYRRNIVCIQTRKRDSYARARAREKEIRASSLGSGQQQKTVLCSWHGSQSQRAAQTDAVHALILPKSRSLGRTLGFHGALSCYRSLHVFRIGNIRIAPFLSSNSTAFFQPESIAKCSGVQPFSPRASTRNGRCFSSPISKNSSTKSSSKFFRLQTMCSEVFPVALAKLEPAPFLSSDSTASSLPSVRAKCNGREAEREKLLTAKFVVKKNKNLLGTVCRLPRAAQSVVAAAAGVIESVHLLTIARQVRLRLDKTSNDDTSYVYKIMFTFRWYTEFVSKLPGDLSTSVSLENRAERATVCTVSILWARGNFNAALT</sequence>
<dbReference type="Proteomes" id="UP000479190">
    <property type="component" value="Unassembled WGS sequence"/>
</dbReference>
<protein>
    <submittedName>
        <fullName evidence="1">Uncharacterized protein</fullName>
    </submittedName>
</protein>
<proteinExistence type="predicted"/>
<keyword evidence="2" id="KW-1185">Reference proteome</keyword>